<dbReference type="GO" id="GO:0030313">
    <property type="term" value="C:cell envelope"/>
    <property type="evidence" value="ECO:0007669"/>
    <property type="project" value="UniProtKB-SubCell"/>
</dbReference>
<keyword evidence="5" id="KW-0472">Membrane</keyword>
<feature type="domain" description="Cytochrome c-type biogenesis protein H TPR" evidence="6">
    <location>
        <begin position="136"/>
        <end position="261"/>
    </location>
</feature>
<keyword evidence="3" id="KW-0201">Cytochrome c-type biogenesis</keyword>
<dbReference type="Pfam" id="PF23914">
    <property type="entry name" value="TPR_CcmH_CycH"/>
    <property type="match status" value="1"/>
</dbReference>
<proteinExistence type="predicted"/>
<dbReference type="OrthoDB" id="9815847at2"/>
<dbReference type="GO" id="GO:0017004">
    <property type="term" value="P:cytochrome complex assembly"/>
    <property type="evidence" value="ECO:0007669"/>
    <property type="project" value="UniProtKB-KW"/>
</dbReference>
<dbReference type="GO" id="GO:0005886">
    <property type="term" value="C:plasma membrane"/>
    <property type="evidence" value="ECO:0007669"/>
    <property type="project" value="TreeGrafter"/>
</dbReference>
<keyword evidence="4" id="KW-0802">TPR repeat</keyword>
<dbReference type="RefSeq" id="WP_143154530.1">
    <property type="nucleotide sequence ID" value="NZ_FQVC01000009.1"/>
</dbReference>
<reference evidence="7 8" key="1">
    <citation type="submission" date="2016-11" db="EMBL/GenBank/DDBJ databases">
        <authorList>
            <person name="Jaros S."/>
            <person name="Januszkiewicz K."/>
            <person name="Wedrychowicz H."/>
        </authorList>
    </citation>
    <scope>NUCLEOTIDE SEQUENCE [LARGE SCALE GENOMIC DNA]</scope>
    <source>
        <strain evidence="7 8">DSM 17137</strain>
    </source>
</reference>
<dbReference type="PANTHER" id="PTHR47870:SF1">
    <property type="entry name" value="CYTOCHROME C-TYPE BIOGENESIS PROTEIN CCMH"/>
    <property type="match status" value="1"/>
</dbReference>
<evidence type="ECO:0000256" key="1">
    <source>
        <dbReference type="ARBA" id="ARBA00004196"/>
    </source>
</evidence>
<dbReference type="AlphaFoldDB" id="A0A1M5CJI4"/>
<keyword evidence="5" id="KW-1133">Transmembrane helix</keyword>
<dbReference type="EMBL" id="FQVC01000009">
    <property type="protein sequence ID" value="SHF54878.1"/>
    <property type="molecule type" value="Genomic_DNA"/>
</dbReference>
<dbReference type="NCBIfam" id="TIGR03142">
    <property type="entry name" value="cytochro_ccmI"/>
    <property type="match status" value="1"/>
</dbReference>
<keyword evidence="2" id="KW-0677">Repeat</keyword>
<accession>A0A1M5CJI4</accession>
<feature type="transmembrane region" description="Helical" evidence="5">
    <location>
        <begin position="96"/>
        <end position="114"/>
    </location>
</feature>
<evidence type="ECO:0000313" key="8">
    <source>
        <dbReference type="Proteomes" id="UP000184533"/>
    </source>
</evidence>
<evidence type="ECO:0000256" key="3">
    <source>
        <dbReference type="ARBA" id="ARBA00022748"/>
    </source>
</evidence>
<dbReference type="InterPro" id="IPR051263">
    <property type="entry name" value="C-type_cytochrome_biogenesis"/>
</dbReference>
<dbReference type="PANTHER" id="PTHR47870">
    <property type="entry name" value="CYTOCHROME C-TYPE BIOGENESIS PROTEIN CCMH"/>
    <property type="match status" value="1"/>
</dbReference>
<protein>
    <submittedName>
        <fullName evidence="7">Cytochrome c-type biogenesis protein CcmH</fullName>
    </submittedName>
</protein>
<keyword evidence="5" id="KW-0812">Transmembrane</keyword>
<evidence type="ECO:0000256" key="4">
    <source>
        <dbReference type="ARBA" id="ARBA00022803"/>
    </source>
</evidence>
<evidence type="ECO:0000256" key="5">
    <source>
        <dbReference type="SAM" id="Phobius"/>
    </source>
</evidence>
<dbReference type="SUPFAM" id="SSF48452">
    <property type="entry name" value="TPR-like"/>
    <property type="match status" value="1"/>
</dbReference>
<comment type="subcellular location">
    <subcellularLocation>
        <location evidence="1">Cell envelope</location>
    </subcellularLocation>
</comment>
<organism evidence="7 8">
    <name type="scientific">Devosia limi DSM 17137</name>
    <dbReference type="NCBI Taxonomy" id="1121477"/>
    <lineage>
        <taxon>Bacteria</taxon>
        <taxon>Pseudomonadati</taxon>
        <taxon>Pseudomonadota</taxon>
        <taxon>Alphaproteobacteria</taxon>
        <taxon>Hyphomicrobiales</taxon>
        <taxon>Devosiaceae</taxon>
        <taxon>Devosia</taxon>
    </lineage>
</organism>
<dbReference type="Proteomes" id="UP000184533">
    <property type="component" value="Unassembled WGS sequence"/>
</dbReference>
<sequence>MLRVGFKHSSYFLVHNKCRSVAAAGHKVTATMWNLNDSNSQFRLVLAAIDSDLAQGRLGETEAQVAKAELAREMLRQQAEAERPIAGAPQFGKGQLLLCIGIVAALALGSYVFLGSPAMPSQPLTGRADVATANIDLEDALAKIEAQLAKTPDDLRGWAVIAPVYMQRRRYEDAEQAFRQIINLAGPTADTQTRLAEAIMLQMDGDASGEPLELLQSAASSDPDHVLSRLYIAAELTRLRRYDEAVSAWEALLSMAKADEPWLAAVREGLLVAQNKGVAPESRARNLAEADLVPQMVERLAGRLEARGGTIEEWTQLVRAYLVLDDTMRAQVAYDRAVGAYPRAFDRGDLDGIALGADLKLNGPTP</sequence>
<evidence type="ECO:0000313" key="7">
    <source>
        <dbReference type="EMBL" id="SHF54878.1"/>
    </source>
</evidence>
<dbReference type="InterPro" id="IPR011990">
    <property type="entry name" value="TPR-like_helical_dom_sf"/>
</dbReference>
<dbReference type="Gene3D" id="1.25.40.10">
    <property type="entry name" value="Tetratricopeptide repeat domain"/>
    <property type="match status" value="1"/>
</dbReference>
<gene>
    <name evidence="7" type="ORF">SAMN02745223_02945</name>
</gene>
<name>A0A1M5CJI4_9HYPH</name>
<dbReference type="InterPro" id="IPR056413">
    <property type="entry name" value="TPR_CcmH_CycH"/>
</dbReference>
<evidence type="ECO:0000256" key="2">
    <source>
        <dbReference type="ARBA" id="ARBA00022737"/>
    </source>
</evidence>
<evidence type="ECO:0000259" key="6">
    <source>
        <dbReference type="Pfam" id="PF23914"/>
    </source>
</evidence>
<dbReference type="InterPro" id="IPR017560">
    <property type="entry name" value="Cyt_c_biogenesis_CcmI"/>
</dbReference>